<evidence type="ECO:0000313" key="2">
    <source>
        <dbReference type="Proteomes" id="UP000023464"/>
    </source>
</evidence>
<dbReference type="Proteomes" id="UP000023464">
    <property type="component" value="Unassembled WGS sequence"/>
</dbReference>
<evidence type="ECO:0000313" key="1">
    <source>
        <dbReference type="EMBL" id="EYU14209.1"/>
    </source>
</evidence>
<evidence type="ECO:0008006" key="3">
    <source>
        <dbReference type="Google" id="ProtNLM"/>
    </source>
</evidence>
<protein>
    <recommendedName>
        <fullName evidence="3">DUF2000 domain-containing protein</fullName>
    </recommendedName>
</protein>
<dbReference type="InterPro" id="IPR017021">
    <property type="entry name" value="UCP033763"/>
</dbReference>
<comment type="caution">
    <text evidence="1">The sequence shown here is derived from an EMBL/GenBank/DDBJ whole genome shotgun (WGS) entry which is preliminary data.</text>
</comment>
<dbReference type="Pfam" id="PF09391">
    <property type="entry name" value="DUF2000"/>
    <property type="match status" value="1"/>
</dbReference>
<keyword evidence="2" id="KW-1185">Reference proteome</keyword>
<reference evidence="1 2" key="1">
    <citation type="submission" date="2014-03" db="EMBL/GenBank/DDBJ databases">
        <title>Draft Genome of Photorhabdus luminescens BA1, an Egyptian Isolate.</title>
        <authorList>
            <person name="Ghazal S."/>
            <person name="Hurst S.G.IV."/>
            <person name="Morris K."/>
            <person name="Thomas K."/>
            <person name="Tisa L.S."/>
        </authorList>
    </citation>
    <scope>NUCLEOTIDE SEQUENCE [LARGE SCALE GENOMIC DNA]</scope>
    <source>
        <strain evidence="1 2">BA1</strain>
    </source>
</reference>
<gene>
    <name evidence="1" type="ORF">BA1DRAFT_03274</name>
</gene>
<dbReference type="EMBL" id="JFGV01000054">
    <property type="protein sequence ID" value="EYU14209.1"/>
    <property type="molecule type" value="Genomic_DNA"/>
</dbReference>
<dbReference type="InterPro" id="IPR023476">
    <property type="entry name" value="Pep_tRNA_hydro_II_dom_sf"/>
</dbReference>
<dbReference type="Gene3D" id="3.40.1490.10">
    <property type="entry name" value="Bit1"/>
    <property type="match status" value="1"/>
</dbReference>
<dbReference type="PIRSF" id="PIRSF033736">
    <property type="entry name" value="UCP033763"/>
    <property type="match status" value="1"/>
</dbReference>
<organism evidence="1 2">
    <name type="scientific">Photorhabdus aegyptia</name>
    <dbReference type="NCBI Taxonomy" id="2805098"/>
    <lineage>
        <taxon>Bacteria</taxon>
        <taxon>Pseudomonadati</taxon>
        <taxon>Pseudomonadota</taxon>
        <taxon>Gammaproteobacteria</taxon>
        <taxon>Enterobacterales</taxon>
        <taxon>Morganellaceae</taxon>
        <taxon>Photorhabdus</taxon>
    </lineage>
</organism>
<dbReference type="InterPro" id="IPR018988">
    <property type="entry name" value="DUF2000"/>
</dbReference>
<dbReference type="SUPFAM" id="SSF102462">
    <property type="entry name" value="Peptidyl-tRNA hydrolase II"/>
    <property type="match status" value="1"/>
</dbReference>
<accession>A0A022PFA1</accession>
<dbReference type="PATRIC" id="fig|1393736.3.peg.3342"/>
<dbReference type="AlphaFoldDB" id="A0A022PFA1"/>
<name>A0A022PFA1_9GAMM</name>
<dbReference type="RefSeq" id="WP_036781019.1">
    <property type="nucleotide sequence ID" value="NZ_CAWLTM010000061.1"/>
</dbReference>
<proteinExistence type="predicted"/>
<sequence>MEFDENLHKSVVVIADSLPLGLAMNALSVISVSIGRNINGIVGHDVFSKDSICYPGVIKTPLPILKASHDVLDAIHNELKSNDNFKLSPFSCLAQSCRTYEEYEGKLSAEHSDELKLSGIGIVGPKKEINKLTGNLPLYK</sequence>